<sequence>MEPKKERYRRIRGAILKLLAHQHPGTLDDKVLYWLLDDLRYSCSDEEYESHIAYLAEERLMHVERRKTGGVEIRMFKISTKGLNVLDGFITDPGVDANF</sequence>
<dbReference type="AlphaFoldDB" id="A0A5J4L1N7"/>
<accession>A0A5J4L1N7</accession>
<protein>
    <recommendedName>
        <fullName evidence="2">ArsR family transcriptional regulator</fullName>
    </recommendedName>
</protein>
<evidence type="ECO:0008006" key="2">
    <source>
        <dbReference type="Google" id="ProtNLM"/>
    </source>
</evidence>
<proteinExistence type="predicted"/>
<reference evidence="1" key="1">
    <citation type="submission" date="2019-10" db="EMBL/GenBank/DDBJ databases">
        <title>Metagenomic sequencing of thiosulfate-disproportionating enrichment culture.</title>
        <authorList>
            <person name="Umezawa K."/>
            <person name="Kojima H."/>
            <person name="Fukui M."/>
        </authorList>
    </citation>
    <scope>NUCLEOTIDE SEQUENCE</scope>
    <source>
        <strain evidence="1">45J</strain>
    </source>
</reference>
<dbReference type="EMBL" id="BLAB01000001">
    <property type="protein sequence ID" value="GER92677.1"/>
    <property type="molecule type" value="Genomic_DNA"/>
</dbReference>
<gene>
    <name evidence="1" type="ORF">A45J_0395</name>
</gene>
<organism evidence="1">
    <name type="scientific">hot springs metagenome</name>
    <dbReference type="NCBI Taxonomy" id="433727"/>
    <lineage>
        <taxon>unclassified sequences</taxon>
        <taxon>metagenomes</taxon>
        <taxon>ecological metagenomes</taxon>
    </lineage>
</organism>
<comment type="caution">
    <text evidence="1">The sequence shown here is derived from an EMBL/GenBank/DDBJ whole genome shotgun (WGS) entry which is preliminary data.</text>
</comment>
<name>A0A5J4L1N7_9ZZZZ</name>
<evidence type="ECO:0000313" key="1">
    <source>
        <dbReference type="EMBL" id="GER92677.1"/>
    </source>
</evidence>